<feature type="compositionally biased region" description="Low complexity" evidence="1">
    <location>
        <begin position="765"/>
        <end position="790"/>
    </location>
</feature>
<accession>A0A9N8DMK4</accession>
<feature type="transmembrane region" description="Helical" evidence="2">
    <location>
        <begin position="716"/>
        <end position="736"/>
    </location>
</feature>
<evidence type="ECO:0000313" key="3">
    <source>
        <dbReference type="EMBL" id="CAB9503300.1"/>
    </source>
</evidence>
<feature type="region of interest" description="Disordered" evidence="1">
    <location>
        <begin position="1"/>
        <end position="64"/>
    </location>
</feature>
<dbReference type="OrthoDB" id="44201at2759"/>
<feature type="compositionally biased region" description="Low complexity" evidence="1">
    <location>
        <begin position="41"/>
        <end position="64"/>
    </location>
</feature>
<reference evidence="3" key="1">
    <citation type="submission" date="2020-06" db="EMBL/GenBank/DDBJ databases">
        <authorList>
            <consortium name="Plant Systems Biology data submission"/>
        </authorList>
    </citation>
    <scope>NUCLEOTIDE SEQUENCE</scope>
    <source>
        <strain evidence="3">D6</strain>
    </source>
</reference>
<feature type="transmembrane region" description="Helical" evidence="2">
    <location>
        <begin position="937"/>
        <end position="962"/>
    </location>
</feature>
<comment type="caution">
    <text evidence="3">The sequence shown here is derived from an EMBL/GenBank/DDBJ whole genome shotgun (WGS) entry which is preliminary data.</text>
</comment>
<dbReference type="Gene3D" id="1.25.40.10">
    <property type="entry name" value="Tetratricopeptide repeat domain"/>
    <property type="match status" value="1"/>
</dbReference>
<name>A0A9N8DMK4_9STRA</name>
<dbReference type="Proteomes" id="UP001153069">
    <property type="component" value="Unassembled WGS sequence"/>
</dbReference>
<dbReference type="EMBL" id="CAICTM010000160">
    <property type="protein sequence ID" value="CAB9503300.1"/>
    <property type="molecule type" value="Genomic_DNA"/>
</dbReference>
<dbReference type="InterPro" id="IPR011990">
    <property type="entry name" value="TPR-like_helical_dom_sf"/>
</dbReference>
<keyword evidence="4" id="KW-1185">Reference proteome</keyword>
<keyword evidence="2" id="KW-0472">Membrane</keyword>
<evidence type="ECO:0000313" key="4">
    <source>
        <dbReference type="Proteomes" id="UP001153069"/>
    </source>
</evidence>
<dbReference type="Gene3D" id="3.30.450.20">
    <property type="entry name" value="PAS domain"/>
    <property type="match status" value="3"/>
</dbReference>
<keyword evidence="2" id="KW-1133">Transmembrane helix</keyword>
<proteinExistence type="predicted"/>
<protein>
    <submittedName>
        <fullName evidence="3">Uncharacterized protein</fullName>
    </submittedName>
</protein>
<evidence type="ECO:0000256" key="1">
    <source>
        <dbReference type="SAM" id="MobiDB-lite"/>
    </source>
</evidence>
<feature type="transmembrane region" description="Helical" evidence="2">
    <location>
        <begin position="197"/>
        <end position="218"/>
    </location>
</feature>
<sequence length="1880" mass="210005">MSSNNNDDGLDGDDNGYDNNHSNGGMDVVPTEDETPKEDSSSSPDTSDETAMATSTGTAPTVASASSATDLNIMNNTPATDLVAAVNNGTSSSSTTTTTTKQHSVVSIMEASELSDRTMALKCEYVEKKQKDNRTSLDMRRLPVNILLQPAPDDASIGGSTLNSPLEDLLSKSMTASASLLHKTCLNSRFALRTQMMLSFGSVSLVTIVIVVLVSILATNLASDQVIQITTQTFDEQAQHIAGTTAHYLADDLTPRIWPDDVVQIVYEAVRDRFAGYPVHEDDSQVPFTNEEAPQNGTSFYPIVGPQLPLDWQFFNDDNNSNNSSGNVNAANAPEHVQHRFQWYNHSPRLDTSSAALYIQGMCDPDATPTYLPNRYMPNCTSANNDIQTGGVIAPSPTTAQIHRKASDLNPLLKSLHEYHQDIKNMGIYFSNSGAGATVIYPHYEMDGRSTYTSAGCNWMLDSHPIDPSKTFASLQDFERCELNGLHRNAQVISSRLYNPMDRKWCTQQALNPRKVHHEGPYNSAWHDQWLMTIGRSIYDRITNEFIACIGIDFTLDSIERIMQGARVTPNSEVTIVRFNPEGTLVSSTAWDRRQALTANETDKVDTIDEIQVGLSAEGYQEFYSLVDYKKPWDPAAVTQTYENFSVHHRNATTADTSYLVSAFPIPPVPEHYDKSYRPEFLVVVSMDEEEWFERSENLQESVDKEVVQLERVICIVGFVGLGAMVIILAMVAHALTAPLTYMNQVADDIVNNFGDTAVLSSRENNNANTANDGTTPGTNESNHGAATNTTNTNTAAAMVSNLKLHWCTPPKTELDDIVKEFLKMVRNFSGSAMAKNARERAAEIDNRFNLMEEFKPLYQSRNTDKTFQKFRFPIRKLSFSEKIERKGAPPYRVNFGRAVSRDSLTISGSTTANTRDSEFARSLRQTKEKNGMRSPLFFWIVVLIVTPLLLTTITISGVLMANISRSFPDFVNDAKEQFVSAEIFALHTYVGLRANLTAAITERATRDLHVLTRYTGWSLFGGLQQQEGFAQMTSGIEECKVYPDKDECPYFEGRVCDCAWGDTQRLQCVNITEEDPDPRYEQYTFFTVESHDSDADGDRMSTSYPKVSSSGETTAWWTHIDELPGADRGLNETRYETTYDRLHTAASVPVIELLYNYDSGSKRSGIGLFIAFEDDGIFSGFEGCADPGHPGYSEWHSNVGNGAYDLRPELCPLGKYGYDPRCRNWYHKGREAVGGNRSAVYATPPYLFAGSNIYAQSAASPLFDPKTGKHVGTTLVDYISQPILDSLDDRNFALSGKGFPVLITIEEDNFKADTVIGPGRDAEARPIAELILPNDPECGGESCEDGFHKILKDMKAGNSGNSKFTRMASDGAEEAIYISYAPVVVKTFSAVDSSDYSRGVQRADYLLYSLAFAEFEDAMLDQFVAIEEDIDSQFYITLAVLCITIILSTAFIVYFSKVITVSMTEPMLHLLELIKTINRMKDGEDRPEPPMDRLYGSWEVLNVTCTMERLYKVIRSANAAFFAGDVETAYEVLKDALKLFKRLGNKKAIGVACNNLGNTLLAAYRTLKATKQKRICGFKKKEIIAKGTACFHEAIQQGEKAYDDFYEREGWSPNCLDFMQHLSNRYFNRAMFLLTVKADHPKPDEIQELGMRDLQISRDMDVEIVDEGTQVGWDVRGPDKTFEVMLSRFKGHLVLLEMGYSDEFELEEWMLEAVALVRKELKNQDTSVLFHELGPAGRMQQIEHELVHYFMLQKDYKTAARIGIRMLYEDEFTLPSAQLLAVRALLMHVGERSDVKEDVKDALAEYLRRVEMAVQEIDVHRASQMMDTDMDNMSRMSFSANIEESSSKNLPTDISGDLSLQRRISLAQSGRGDITMEQF</sequence>
<evidence type="ECO:0000256" key="2">
    <source>
        <dbReference type="SAM" id="Phobius"/>
    </source>
</evidence>
<feature type="region of interest" description="Disordered" evidence="1">
    <location>
        <begin position="764"/>
        <end position="790"/>
    </location>
</feature>
<feature type="transmembrane region" description="Helical" evidence="2">
    <location>
        <begin position="1435"/>
        <end position="1456"/>
    </location>
</feature>
<organism evidence="3 4">
    <name type="scientific">Seminavis robusta</name>
    <dbReference type="NCBI Taxonomy" id="568900"/>
    <lineage>
        <taxon>Eukaryota</taxon>
        <taxon>Sar</taxon>
        <taxon>Stramenopiles</taxon>
        <taxon>Ochrophyta</taxon>
        <taxon>Bacillariophyta</taxon>
        <taxon>Bacillariophyceae</taxon>
        <taxon>Bacillariophycidae</taxon>
        <taxon>Naviculales</taxon>
        <taxon>Naviculaceae</taxon>
        <taxon>Seminavis</taxon>
    </lineage>
</organism>
<keyword evidence="2" id="KW-0812">Transmembrane</keyword>
<gene>
    <name evidence="3" type="ORF">SEMRO_161_G072640.1</name>
</gene>